<gene>
    <name evidence="8" type="ORF">T9A_01994</name>
</gene>
<keyword evidence="6" id="KW-0464">Manganese</keyword>
<dbReference type="PROSITE" id="PS51462">
    <property type="entry name" value="NUDIX"/>
    <property type="match status" value="1"/>
</dbReference>
<evidence type="ECO:0000256" key="5">
    <source>
        <dbReference type="ARBA" id="ARBA00022842"/>
    </source>
</evidence>
<evidence type="ECO:0000256" key="2">
    <source>
        <dbReference type="ARBA" id="ARBA00001946"/>
    </source>
</evidence>
<evidence type="ECO:0000256" key="6">
    <source>
        <dbReference type="ARBA" id="ARBA00023211"/>
    </source>
</evidence>
<proteinExistence type="predicted"/>
<dbReference type="SUPFAM" id="SSF55811">
    <property type="entry name" value="Nudix"/>
    <property type="match status" value="1"/>
</dbReference>
<evidence type="ECO:0000313" key="8">
    <source>
        <dbReference type="EMBL" id="KGD61134.1"/>
    </source>
</evidence>
<comment type="cofactor">
    <cofactor evidence="1">
        <name>Mn(2+)</name>
        <dbReference type="ChEBI" id="CHEBI:29035"/>
    </cofactor>
</comment>
<evidence type="ECO:0000259" key="7">
    <source>
        <dbReference type="PROSITE" id="PS51462"/>
    </source>
</evidence>
<dbReference type="Gene3D" id="3.90.79.10">
    <property type="entry name" value="Nucleoside Triphosphate Pyrophosphohydrolase"/>
    <property type="match status" value="1"/>
</dbReference>
<reference evidence="8 9" key="1">
    <citation type="submission" date="2012-09" db="EMBL/GenBank/DDBJ databases">
        <title>Genome Sequence of alkane-degrading Bacterium Alcanivorax jadensis T9.</title>
        <authorList>
            <person name="Lai Q."/>
            <person name="Shao Z."/>
        </authorList>
    </citation>
    <scope>NUCLEOTIDE SEQUENCE [LARGE SCALE GENOMIC DNA]</scope>
    <source>
        <strain evidence="8 9">T9</strain>
    </source>
</reference>
<sequence>MIQENLRRPHLPGDDVTVITGLPPTARLFKLPFELNALLNALQEKAVLDQLRQRLPDYKRTELPLALPEAAVLMPLIDDPEPRLILTVRSSTMPTHAGEVAFPGGKRDPGDKSLLMTALRESQEEVGLDPGYVDVLGQLSPLASRYGMKVTPFVGIVRPEAPLVAEPGEIETIFQVPLQFFLDEVPELSSPIDFFGRRFRIPSYYYEDKRIWGLTAFMILDLINHVYDANIEFEVTD</sequence>
<dbReference type="InterPro" id="IPR045121">
    <property type="entry name" value="CoAse"/>
</dbReference>
<dbReference type="NCBIfam" id="NF007980">
    <property type="entry name" value="PRK10707.1"/>
    <property type="match status" value="1"/>
</dbReference>
<protein>
    <submittedName>
        <fullName evidence="8">MutT/nudix family protein</fullName>
    </submittedName>
</protein>
<evidence type="ECO:0000256" key="3">
    <source>
        <dbReference type="ARBA" id="ARBA00022723"/>
    </source>
</evidence>
<evidence type="ECO:0000256" key="1">
    <source>
        <dbReference type="ARBA" id="ARBA00001936"/>
    </source>
</evidence>
<keyword evidence="4" id="KW-0378">Hydrolase</keyword>
<dbReference type="InterPro" id="IPR000086">
    <property type="entry name" value="NUDIX_hydrolase_dom"/>
</dbReference>
<dbReference type="Pfam" id="PF00293">
    <property type="entry name" value="NUDIX"/>
    <property type="match status" value="1"/>
</dbReference>
<organism evidence="8 9">
    <name type="scientific">Alcanivorax jadensis T9</name>
    <dbReference type="NCBI Taxonomy" id="1177181"/>
    <lineage>
        <taxon>Bacteria</taxon>
        <taxon>Pseudomonadati</taxon>
        <taxon>Pseudomonadota</taxon>
        <taxon>Gammaproteobacteria</taxon>
        <taxon>Oceanospirillales</taxon>
        <taxon>Alcanivoracaceae</taxon>
        <taxon>Alcanivorax</taxon>
    </lineage>
</organism>
<evidence type="ECO:0000313" key="9">
    <source>
        <dbReference type="Proteomes" id="UP000029443"/>
    </source>
</evidence>
<keyword evidence="9" id="KW-1185">Reference proteome</keyword>
<dbReference type="Proteomes" id="UP000029443">
    <property type="component" value="Unassembled WGS sequence"/>
</dbReference>
<accession>A0ABR4WCK7</accession>
<comment type="cofactor">
    <cofactor evidence="2">
        <name>Mg(2+)</name>
        <dbReference type="ChEBI" id="CHEBI:18420"/>
    </cofactor>
</comment>
<evidence type="ECO:0000256" key="4">
    <source>
        <dbReference type="ARBA" id="ARBA00022801"/>
    </source>
</evidence>
<feature type="domain" description="Nudix hydrolase" evidence="7">
    <location>
        <begin position="67"/>
        <end position="201"/>
    </location>
</feature>
<keyword evidence="3" id="KW-0479">Metal-binding</keyword>
<dbReference type="InterPro" id="IPR015797">
    <property type="entry name" value="NUDIX_hydrolase-like_dom_sf"/>
</dbReference>
<dbReference type="CDD" id="cd03426">
    <property type="entry name" value="NUDIX_CoAse_Nudt7"/>
    <property type="match status" value="1"/>
</dbReference>
<comment type="caution">
    <text evidence="8">The sequence shown here is derived from an EMBL/GenBank/DDBJ whole genome shotgun (WGS) entry which is preliminary data.</text>
</comment>
<dbReference type="PANTHER" id="PTHR12992:SF11">
    <property type="entry name" value="MITOCHONDRIAL COENZYME A DIPHOSPHATASE NUDT8"/>
    <property type="match status" value="1"/>
</dbReference>
<name>A0ABR4WCK7_9GAMM</name>
<dbReference type="PANTHER" id="PTHR12992">
    <property type="entry name" value="NUDIX HYDROLASE"/>
    <property type="match status" value="1"/>
</dbReference>
<dbReference type="EMBL" id="ARXU01000006">
    <property type="protein sequence ID" value="KGD61134.1"/>
    <property type="molecule type" value="Genomic_DNA"/>
</dbReference>
<keyword evidence="5" id="KW-0460">Magnesium</keyword>